<evidence type="ECO:0000256" key="4">
    <source>
        <dbReference type="ARBA" id="ARBA00011738"/>
    </source>
</evidence>
<dbReference type="PANTHER" id="PTHR42885:SF2">
    <property type="entry name" value="HISTIDINOL-PHOSPHATE AMINOTRANSFERASE"/>
    <property type="match status" value="1"/>
</dbReference>
<dbReference type="SUPFAM" id="SSF53383">
    <property type="entry name" value="PLP-dependent transferases"/>
    <property type="match status" value="1"/>
</dbReference>
<feature type="domain" description="Aminotransferase class I/classII large" evidence="12">
    <location>
        <begin position="26"/>
        <end position="346"/>
    </location>
</feature>
<dbReference type="NCBIfam" id="TIGR01141">
    <property type="entry name" value="hisC"/>
    <property type="match status" value="1"/>
</dbReference>
<dbReference type="Pfam" id="PF00155">
    <property type="entry name" value="Aminotran_1_2"/>
    <property type="match status" value="1"/>
</dbReference>
<dbReference type="PROSITE" id="PS00599">
    <property type="entry name" value="AA_TRANSFER_CLASS_2"/>
    <property type="match status" value="1"/>
</dbReference>
<dbReference type="GO" id="GO:0004400">
    <property type="term" value="F:histidinol-phosphate transaminase activity"/>
    <property type="evidence" value="ECO:0007669"/>
    <property type="project" value="UniProtKB-EC"/>
</dbReference>
<comment type="subunit">
    <text evidence="4 11">Homodimer.</text>
</comment>
<dbReference type="HAMAP" id="MF_01023">
    <property type="entry name" value="HisC_aminotrans_2"/>
    <property type="match status" value="1"/>
</dbReference>
<keyword evidence="9 11" id="KW-0368">Histidine biosynthesis</keyword>
<evidence type="ECO:0000259" key="12">
    <source>
        <dbReference type="Pfam" id="PF00155"/>
    </source>
</evidence>
<comment type="pathway">
    <text evidence="2 11">Amino-acid biosynthesis; L-histidine biosynthesis; L-histidine from 5-phospho-alpha-D-ribose 1-diphosphate: step 7/9.</text>
</comment>
<dbReference type="EMBL" id="JAPIUZ010000005">
    <property type="protein sequence ID" value="MCX2564434.1"/>
    <property type="molecule type" value="Genomic_DNA"/>
</dbReference>
<comment type="cofactor">
    <cofactor evidence="1 11">
        <name>pyridoxal 5'-phosphate</name>
        <dbReference type="ChEBI" id="CHEBI:597326"/>
    </cofactor>
</comment>
<protein>
    <recommendedName>
        <fullName evidence="11">Histidinol-phosphate aminotransferase</fullName>
        <ecNumber evidence="11">2.6.1.9</ecNumber>
    </recommendedName>
    <alternativeName>
        <fullName evidence="11">Imidazole acetol-phosphate transaminase</fullName>
    </alternativeName>
</protein>
<evidence type="ECO:0000256" key="6">
    <source>
        <dbReference type="ARBA" id="ARBA00022605"/>
    </source>
</evidence>
<keyword evidence="14" id="KW-1185">Reference proteome</keyword>
<dbReference type="InterPro" id="IPR015421">
    <property type="entry name" value="PyrdxlP-dep_Trfase_major"/>
</dbReference>
<proteinExistence type="inferred from homology"/>
<dbReference type="EC" id="2.6.1.9" evidence="11"/>
<accession>A0ABT3QGM2</accession>
<keyword evidence="6 11" id="KW-0028">Amino-acid biosynthesis</keyword>
<comment type="catalytic activity">
    <reaction evidence="10 11">
        <text>L-histidinol phosphate + 2-oxoglutarate = 3-(imidazol-4-yl)-2-oxopropyl phosphate + L-glutamate</text>
        <dbReference type="Rhea" id="RHEA:23744"/>
        <dbReference type="ChEBI" id="CHEBI:16810"/>
        <dbReference type="ChEBI" id="CHEBI:29985"/>
        <dbReference type="ChEBI" id="CHEBI:57766"/>
        <dbReference type="ChEBI" id="CHEBI:57980"/>
        <dbReference type="EC" id="2.6.1.9"/>
    </reaction>
</comment>
<evidence type="ECO:0000256" key="2">
    <source>
        <dbReference type="ARBA" id="ARBA00005011"/>
    </source>
</evidence>
<evidence type="ECO:0000256" key="11">
    <source>
        <dbReference type="HAMAP-Rule" id="MF_01023"/>
    </source>
</evidence>
<evidence type="ECO:0000256" key="10">
    <source>
        <dbReference type="ARBA" id="ARBA00047481"/>
    </source>
</evidence>
<keyword evidence="8 11" id="KW-0663">Pyridoxal phosphate</keyword>
<evidence type="ECO:0000256" key="9">
    <source>
        <dbReference type="ARBA" id="ARBA00023102"/>
    </source>
</evidence>
<dbReference type="InterPro" id="IPR015424">
    <property type="entry name" value="PyrdxlP-dep_Trfase"/>
</dbReference>
<evidence type="ECO:0000256" key="5">
    <source>
        <dbReference type="ARBA" id="ARBA00022576"/>
    </source>
</evidence>
<name>A0ABT3QGM2_9PROT</name>
<dbReference type="InterPro" id="IPR015422">
    <property type="entry name" value="PyrdxlP-dep_Trfase_small"/>
</dbReference>
<dbReference type="Proteomes" id="UP001301152">
    <property type="component" value="Unassembled WGS sequence"/>
</dbReference>
<evidence type="ECO:0000256" key="1">
    <source>
        <dbReference type="ARBA" id="ARBA00001933"/>
    </source>
</evidence>
<keyword evidence="7 11" id="KW-0808">Transferase</keyword>
<dbReference type="InterPro" id="IPR005861">
    <property type="entry name" value="HisP_aminotrans"/>
</dbReference>
<evidence type="ECO:0000313" key="14">
    <source>
        <dbReference type="Proteomes" id="UP001301152"/>
    </source>
</evidence>
<feature type="modified residue" description="N6-(pyridoxal phosphate)lysine" evidence="11">
    <location>
        <position position="210"/>
    </location>
</feature>
<dbReference type="PANTHER" id="PTHR42885">
    <property type="entry name" value="HISTIDINOL-PHOSPHATE AMINOTRANSFERASE-RELATED"/>
    <property type="match status" value="1"/>
</dbReference>
<gene>
    <name evidence="11 13" type="primary">hisC</name>
    <name evidence="13" type="ORF">OQ497_10760</name>
</gene>
<evidence type="ECO:0000313" key="13">
    <source>
        <dbReference type="EMBL" id="MCX2564434.1"/>
    </source>
</evidence>
<comment type="similarity">
    <text evidence="3 11">Belongs to the class-II pyridoxal-phosphate-dependent aminotransferase family. Histidinol-phosphate aminotransferase subfamily.</text>
</comment>
<dbReference type="InterPro" id="IPR004839">
    <property type="entry name" value="Aminotransferase_I/II_large"/>
</dbReference>
<comment type="caution">
    <text evidence="13">The sequence shown here is derived from an EMBL/GenBank/DDBJ whole genome shotgun (WGS) entry which is preliminary data.</text>
</comment>
<reference evidence="13 14" key="1">
    <citation type="submission" date="2022-11" db="EMBL/GenBank/DDBJ databases">
        <title>Genome sequencing of Acetobacter type strain.</title>
        <authorList>
            <person name="Heo J."/>
            <person name="Lee D."/>
            <person name="Han B.-H."/>
            <person name="Hong S.-B."/>
            <person name="Kwon S.-W."/>
        </authorList>
    </citation>
    <scope>NUCLEOTIDE SEQUENCE [LARGE SCALE GENOMIC DNA]</scope>
    <source>
        <strain evidence="13 14">KACC 21253</strain>
    </source>
</reference>
<keyword evidence="5 11" id="KW-0032">Aminotransferase</keyword>
<dbReference type="InterPro" id="IPR001917">
    <property type="entry name" value="Aminotrans_II_pyridoxalP_BS"/>
</dbReference>
<evidence type="ECO:0000256" key="8">
    <source>
        <dbReference type="ARBA" id="ARBA00022898"/>
    </source>
</evidence>
<sequence>MSRFWSPLVHQLTPYVPGEQPRTPGLIKLNTNELPYGPSPRALKAMRDAADDTLRLYPDPVSLSLRTALGKRVGLPADHVFVGNGSDEVLAHAFQAFFAHKAPLLFADVTYSFYKVYCELYRLPYQTVALDETMQVQIEDYNQPCSGVVLANPNAPTGIALGLDKIRQLLEMHQDRVVLVDEAYVDFGAESAASLVKEYANLLVVQTFSKSRALAGIRVGFAFASPELIEGLTRVKDSFNSYPLDRIAQAGAQAAAEDEAWFCEHVEKVKASRERLSAGLAALGFSILPSQANFVYIHHVDRSAARIASDLREHAVIVRHLKGERTADWLRVTIGTDQQCDVLLSVLRDILLRND</sequence>
<evidence type="ECO:0000256" key="3">
    <source>
        <dbReference type="ARBA" id="ARBA00007970"/>
    </source>
</evidence>
<evidence type="ECO:0000256" key="7">
    <source>
        <dbReference type="ARBA" id="ARBA00022679"/>
    </source>
</evidence>
<dbReference type="RefSeq" id="WP_173559828.1">
    <property type="nucleotide sequence ID" value="NZ_JAPIUZ010000005.1"/>
</dbReference>
<organism evidence="13 14">
    <name type="scientific">Acetobacter thailandicus</name>
    <dbReference type="NCBI Taxonomy" id="1502842"/>
    <lineage>
        <taxon>Bacteria</taxon>
        <taxon>Pseudomonadati</taxon>
        <taxon>Pseudomonadota</taxon>
        <taxon>Alphaproteobacteria</taxon>
        <taxon>Acetobacterales</taxon>
        <taxon>Acetobacteraceae</taxon>
        <taxon>Acetobacter</taxon>
    </lineage>
</organism>
<dbReference type="Gene3D" id="3.40.640.10">
    <property type="entry name" value="Type I PLP-dependent aspartate aminotransferase-like (Major domain)"/>
    <property type="match status" value="1"/>
</dbReference>
<dbReference type="Gene3D" id="3.90.1150.10">
    <property type="entry name" value="Aspartate Aminotransferase, domain 1"/>
    <property type="match status" value="1"/>
</dbReference>
<dbReference type="CDD" id="cd00609">
    <property type="entry name" value="AAT_like"/>
    <property type="match status" value="1"/>
</dbReference>